<dbReference type="EMBL" id="NBSH01000015">
    <property type="protein sequence ID" value="ORX34288.1"/>
    <property type="molecule type" value="Genomic_DNA"/>
</dbReference>
<name>A0A1Y1U8E5_9TREE</name>
<evidence type="ECO:0000313" key="3">
    <source>
        <dbReference type="Proteomes" id="UP000193218"/>
    </source>
</evidence>
<dbReference type="GO" id="GO:0005739">
    <property type="term" value="C:mitochondrion"/>
    <property type="evidence" value="ECO:0007669"/>
    <property type="project" value="TreeGrafter"/>
</dbReference>
<dbReference type="PANTHER" id="PTHR44086">
    <property type="entry name" value="THIOSULFATE SULFURTRANSFERASE RDL2, MITOCHONDRIAL-RELATED"/>
    <property type="match status" value="1"/>
</dbReference>
<dbReference type="AlphaFoldDB" id="A0A1Y1U8E5"/>
<dbReference type="GeneID" id="33558812"/>
<proteinExistence type="predicted"/>
<dbReference type="STRING" id="4999.A0A1Y1U8E5"/>
<dbReference type="PANTHER" id="PTHR44086:SF10">
    <property type="entry name" value="THIOSULFATE SULFURTRANSFERASE_RHODANESE-LIKE DOMAIN-CONTAINING PROTEIN 3"/>
    <property type="match status" value="1"/>
</dbReference>
<dbReference type="CDD" id="cd01519">
    <property type="entry name" value="RHOD_HSP67B2"/>
    <property type="match status" value="1"/>
</dbReference>
<dbReference type="OrthoDB" id="566238at2759"/>
<dbReference type="SUPFAM" id="SSF52821">
    <property type="entry name" value="Rhodanese/Cell cycle control phosphatase"/>
    <property type="match status" value="1"/>
</dbReference>
<dbReference type="GO" id="GO:0004792">
    <property type="term" value="F:thiosulfate-cyanide sulfurtransferase activity"/>
    <property type="evidence" value="ECO:0007669"/>
    <property type="project" value="TreeGrafter"/>
</dbReference>
<organism evidence="2 3">
    <name type="scientific">Kockovaella imperatae</name>
    <dbReference type="NCBI Taxonomy" id="4999"/>
    <lineage>
        <taxon>Eukaryota</taxon>
        <taxon>Fungi</taxon>
        <taxon>Dikarya</taxon>
        <taxon>Basidiomycota</taxon>
        <taxon>Agaricomycotina</taxon>
        <taxon>Tremellomycetes</taxon>
        <taxon>Tremellales</taxon>
        <taxon>Cuniculitremaceae</taxon>
        <taxon>Kockovaella</taxon>
    </lineage>
</organism>
<comment type="caution">
    <text evidence="2">The sequence shown here is derived from an EMBL/GenBank/DDBJ whole genome shotgun (WGS) entry which is preliminary data.</text>
</comment>
<dbReference type="SMART" id="SM00450">
    <property type="entry name" value="RHOD"/>
    <property type="match status" value="1"/>
</dbReference>
<dbReference type="RefSeq" id="XP_021868566.1">
    <property type="nucleotide sequence ID" value="XM_022017003.1"/>
</dbReference>
<accession>A0A1Y1U8E5</accession>
<dbReference type="Pfam" id="PF00581">
    <property type="entry name" value="Rhodanese"/>
    <property type="match status" value="1"/>
</dbReference>
<dbReference type="Gene3D" id="3.40.250.10">
    <property type="entry name" value="Rhodanese-like domain"/>
    <property type="match status" value="1"/>
</dbReference>
<reference evidence="2 3" key="1">
    <citation type="submission" date="2017-03" db="EMBL/GenBank/DDBJ databases">
        <title>Widespread Adenine N6-methylation of Active Genes in Fungi.</title>
        <authorList>
            <consortium name="DOE Joint Genome Institute"/>
            <person name="Mondo S.J."/>
            <person name="Dannebaum R.O."/>
            <person name="Kuo R.C."/>
            <person name="Louie K.B."/>
            <person name="Bewick A.J."/>
            <person name="Labutti K."/>
            <person name="Haridas S."/>
            <person name="Kuo A."/>
            <person name="Salamov A."/>
            <person name="Ahrendt S.R."/>
            <person name="Lau R."/>
            <person name="Bowen B.P."/>
            <person name="Lipzen A."/>
            <person name="Sullivan W."/>
            <person name="Andreopoulos W.B."/>
            <person name="Clum A."/>
            <person name="Lindquist E."/>
            <person name="Daum C."/>
            <person name="Northen T.R."/>
            <person name="Ramamoorthy G."/>
            <person name="Schmitz R.J."/>
            <person name="Gryganskyi A."/>
            <person name="Culley D."/>
            <person name="Magnuson J."/>
            <person name="James T.Y."/>
            <person name="O'Malley M.A."/>
            <person name="Stajich J.E."/>
            <person name="Spatafora J.W."/>
            <person name="Visel A."/>
            <person name="Grigoriev I.V."/>
        </authorList>
    </citation>
    <scope>NUCLEOTIDE SEQUENCE [LARGE SCALE GENOMIC DNA]</scope>
    <source>
        <strain evidence="2 3">NRRL Y-17943</strain>
    </source>
</reference>
<protein>
    <submittedName>
        <fullName evidence="2">Rhodanese-like domain-containing protein</fullName>
    </submittedName>
</protein>
<dbReference type="InParanoid" id="A0A1Y1U8E5"/>
<dbReference type="InterPro" id="IPR001763">
    <property type="entry name" value="Rhodanese-like_dom"/>
</dbReference>
<dbReference type="Proteomes" id="UP000193218">
    <property type="component" value="Unassembled WGS sequence"/>
</dbReference>
<gene>
    <name evidence="2" type="ORF">BD324DRAFT_637412</name>
</gene>
<feature type="domain" description="Rhodanese" evidence="1">
    <location>
        <begin position="74"/>
        <end position="177"/>
    </location>
</feature>
<keyword evidence="3" id="KW-1185">Reference proteome</keyword>
<sequence>MSTMRAASQALRATVSSARQASSRSYILPAARPTTALQSRPAPVLGIRFKSTSSDWAKKPTITYDELKPITRQPTDDVLIIDVREPDEVMLGSIPSSVNLPMSEIQQALQKNYDASDFKRKFFFSKPLPGQNIVFYCRSGKRAGTAAEIAAENGYKNVRNYVGSWQDWSKREGLEGEDDD</sequence>
<dbReference type="PROSITE" id="PS50206">
    <property type="entry name" value="RHODANESE_3"/>
    <property type="match status" value="1"/>
</dbReference>
<dbReference type="FunCoup" id="A0A1Y1U8E5">
    <property type="interactions" value="328"/>
</dbReference>
<evidence type="ECO:0000313" key="2">
    <source>
        <dbReference type="EMBL" id="ORX34288.1"/>
    </source>
</evidence>
<dbReference type="InterPro" id="IPR036873">
    <property type="entry name" value="Rhodanese-like_dom_sf"/>
</dbReference>
<evidence type="ECO:0000259" key="1">
    <source>
        <dbReference type="PROSITE" id="PS50206"/>
    </source>
</evidence>